<sequence length="267" mass="28851">MKLPALLLLPLLALAAQAQTTPPAPAPDSATVLVPPPAATPKSDACAHPFGLYDNMELVYRLTDNDGKAAGELRYRVVRLGAELNKKKTRTTTTVLLKSGLYDPKNRLLQQQDLTFRCSRDTTYTDGLTQFDAGSLKSFRDRLFDFAPVGIAWPNQPTVGSQLPGGGSVVQVRTSAVDIAKVTALQQKRRVVSGPAAVSTPAGTFQCYKVESERESMTKARSDVAFSTKMRIVEYYSPAVGIVKTEVYGKNGKLAETRTLASISKGK</sequence>
<dbReference type="InterPro" id="IPR049279">
    <property type="entry name" value="DUF3108-like"/>
</dbReference>
<name>A0ABP7NIB4_9BACT</name>
<dbReference type="Gene3D" id="2.40.360.20">
    <property type="match status" value="1"/>
</dbReference>
<dbReference type="Pfam" id="PF21347">
    <property type="entry name" value="DUF3108_like"/>
    <property type="match status" value="1"/>
</dbReference>
<feature type="signal peptide" evidence="1">
    <location>
        <begin position="1"/>
        <end position="18"/>
    </location>
</feature>
<evidence type="ECO:0000256" key="1">
    <source>
        <dbReference type="SAM" id="SignalP"/>
    </source>
</evidence>
<accession>A0ABP7NIB4</accession>
<comment type="caution">
    <text evidence="3">The sequence shown here is derived from an EMBL/GenBank/DDBJ whole genome shotgun (WGS) entry which is preliminary data.</text>
</comment>
<dbReference type="RefSeq" id="WP_345116179.1">
    <property type="nucleotide sequence ID" value="NZ_BAABDH010000103.1"/>
</dbReference>
<evidence type="ECO:0000313" key="4">
    <source>
        <dbReference type="Proteomes" id="UP001499909"/>
    </source>
</evidence>
<dbReference type="Proteomes" id="UP001499909">
    <property type="component" value="Unassembled WGS sequence"/>
</dbReference>
<organism evidence="3 4">
    <name type="scientific">Hymenobacter algoricola</name>
    <dbReference type="NCBI Taxonomy" id="486267"/>
    <lineage>
        <taxon>Bacteria</taxon>
        <taxon>Pseudomonadati</taxon>
        <taxon>Bacteroidota</taxon>
        <taxon>Cytophagia</taxon>
        <taxon>Cytophagales</taxon>
        <taxon>Hymenobacteraceae</taxon>
        <taxon>Hymenobacter</taxon>
    </lineage>
</organism>
<evidence type="ECO:0000259" key="2">
    <source>
        <dbReference type="Pfam" id="PF21347"/>
    </source>
</evidence>
<feature type="chain" id="PRO_5047005060" description="DUF3108 domain-containing protein" evidence="1">
    <location>
        <begin position="19"/>
        <end position="267"/>
    </location>
</feature>
<gene>
    <name evidence="3" type="ORF">GCM10022406_31990</name>
</gene>
<feature type="domain" description="DUF3108" evidence="2">
    <location>
        <begin position="59"/>
        <end position="259"/>
    </location>
</feature>
<proteinExistence type="predicted"/>
<protein>
    <recommendedName>
        <fullName evidence="2">DUF3108 domain-containing protein</fullName>
    </recommendedName>
</protein>
<keyword evidence="1" id="KW-0732">Signal</keyword>
<keyword evidence="4" id="KW-1185">Reference proteome</keyword>
<evidence type="ECO:0000313" key="3">
    <source>
        <dbReference type="EMBL" id="GAA3947780.1"/>
    </source>
</evidence>
<dbReference type="EMBL" id="BAABDH010000103">
    <property type="protein sequence ID" value="GAA3947780.1"/>
    <property type="molecule type" value="Genomic_DNA"/>
</dbReference>
<reference evidence="4" key="1">
    <citation type="journal article" date="2019" name="Int. J. Syst. Evol. Microbiol.">
        <title>The Global Catalogue of Microorganisms (GCM) 10K type strain sequencing project: providing services to taxonomists for standard genome sequencing and annotation.</title>
        <authorList>
            <consortium name="The Broad Institute Genomics Platform"/>
            <consortium name="The Broad Institute Genome Sequencing Center for Infectious Disease"/>
            <person name="Wu L."/>
            <person name="Ma J."/>
        </authorList>
    </citation>
    <scope>NUCLEOTIDE SEQUENCE [LARGE SCALE GENOMIC DNA]</scope>
    <source>
        <strain evidence="4">JCM 17214</strain>
    </source>
</reference>